<reference evidence="2 3" key="1">
    <citation type="journal article" date="2010" name="Stand. Genomic Sci.">
        <title>Complete genome sequence of Coraliomargarita akajimensis type strain (04OKA010-24).</title>
        <authorList>
            <person name="Mavromatis K."/>
            <person name="Abt B."/>
            <person name="Brambilla E."/>
            <person name="Lapidus A."/>
            <person name="Copeland A."/>
            <person name="Deshpande S."/>
            <person name="Nolan M."/>
            <person name="Lucas S."/>
            <person name="Tice H."/>
            <person name="Cheng J.F."/>
            <person name="Han C."/>
            <person name="Detter J.C."/>
            <person name="Woyke T."/>
            <person name="Goodwin L."/>
            <person name="Pitluck S."/>
            <person name="Held B."/>
            <person name="Brettin T."/>
            <person name="Tapia R."/>
            <person name="Ivanova N."/>
            <person name="Mikhailova N."/>
            <person name="Pati A."/>
            <person name="Liolios K."/>
            <person name="Chen A."/>
            <person name="Palaniappan K."/>
            <person name="Land M."/>
            <person name="Hauser L."/>
            <person name="Chang Y.J."/>
            <person name="Jeffries C.D."/>
            <person name="Rohde M."/>
            <person name="Goker M."/>
            <person name="Bristow J."/>
            <person name="Eisen J.A."/>
            <person name="Markowitz V."/>
            <person name="Hugenholtz P."/>
            <person name="Klenk H.P."/>
            <person name="Kyrpides N.C."/>
        </authorList>
    </citation>
    <scope>NUCLEOTIDE SEQUENCE [LARGE SCALE GENOMIC DNA]</scope>
    <source>
        <strain evidence="3">DSM 45221 / IAM 15411 / JCM 23193 / KCTC 12865</strain>
    </source>
</reference>
<proteinExistence type="predicted"/>
<feature type="region of interest" description="Disordered" evidence="1">
    <location>
        <begin position="101"/>
        <end position="160"/>
    </location>
</feature>
<protein>
    <submittedName>
        <fullName evidence="2">Uncharacterized protein</fullName>
    </submittedName>
</protein>
<evidence type="ECO:0000313" key="3">
    <source>
        <dbReference type="Proteomes" id="UP000000925"/>
    </source>
</evidence>
<evidence type="ECO:0000313" key="2">
    <source>
        <dbReference type="EMBL" id="ADE54022.1"/>
    </source>
</evidence>
<name>D5ER29_CORAD</name>
<sequence length="160" mass="17034">MLPVSVNSVRDNIPCRRCGNTHAADAVRNAPAPPRLGENNIVYAPKTSPSCTPSAFSERCAIHPSRCQHSEASTLCKSLCLVVPFCGQAHVVQASAVATRQGHLKGGRRENMKIHPPRRLSASTFSPHQAARSVSSAVNLQPSKQPVSIAAPHSSRARSS</sequence>
<organism evidence="2 3">
    <name type="scientific">Coraliomargarita akajimensis (strain DSM 45221 / IAM 15411 / JCM 23193 / KCTC 12865 / 04OKA010-24)</name>
    <dbReference type="NCBI Taxonomy" id="583355"/>
    <lineage>
        <taxon>Bacteria</taxon>
        <taxon>Pseudomonadati</taxon>
        <taxon>Verrucomicrobiota</taxon>
        <taxon>Opitutia</taxon>
        <taxon>Puniceicoccales</taxon>
        <taxon>Coraliomargaritaceae</taxon>
        <taxon>Coraliomargarita</taxon>
    </lineage>
</organism>
<feature type="compositionally biased region" description="Polar residues" evidence="1">
    <location>
        <begin position="121"/>
        <end position="146"/>
    </location>
</feature>
<keyword evidence="3" id="KW-1185">Reference proteome</keyword>
<gene>
    <name evidence="2" type="ordered locus">Caka_1000</name>
</gene>
<dbReference type="AlphaFoldDB" id="D5ER29"/>
<dbReference type="EMBL" id="CP001998">
    <property type="protein sequence ID" value="ADE54022.1"/>
    <property type="molecule type" value="Genomic_DNA"/>
</dbReference>
<dbReference type="Proteomes" id="UP000000925">
    <property type="component" value="Chromosome"/>
</dbReference>
<accession>D5ER29</accession>
<dbReference type="HOGENOM" id="CLU_1649267_0_0_0"/>
<evidence type="ECO:0000256" key="1">
    <source>
        <dbReference type="SAM" id="MobiDB-lite"/>
    </source>
</evidence>
<dbReference type="KEGG" id="caa:Caka_1000"/>